<dbReference type="InterPro" id="IPR011110">
    <property type="entry name" value="Reg_prop"/>
</dbReference>
<keyword evidence="8" id="KW-1185">Reference proteome</keyword>
<dbReference type="Proteomes" id="UP001620408">
    <property type="component" value="Unassembled WGS sequence"/>
</dbReference>
<feature type="domain" description="Histidine kinase/HSP90-like ATPase" evidence="6">
    <location>
        <begin position="904"/>
        <end position="1001"/>
    </location>
</feature>
<evidence type="ECO:0000256" key="5">
    <source>
        <dbReference type="SAM" id="SignalP"/>
    </source>
</evidence>
<dbReference type="SMART" id="SM00387">
    <property type="entry name" value="HATPase_c"/>
    <property type="match status" value="1"/>
</dbReference>
<comment type="caution">
    <text evidence="7">The sequence shown here is derived from an EMBL/GenBank/DDBJ whole genome shotgun (WGS) entry which is preliminary data.</text>
</comment>
<dbReference type="Gene3D" id="2.60.40.10">
    <property type="entry name" value="Immunoglobulins"/>
    <property type="match status" value="1"/>
</dbReference>
<dbReference type="InterPro" id="IPR050482">
    <property type="entry name" value="Sensor_HK_TwoCompSys"/>
</dbReference>
<keyword evidence="4" id="KW-1133">Transmembrane helix</keyword>
<dbReference type="InterPro" id="IPR036890">
    <property type="entry name" value="HATPase_C_sf"/>
</dbReference>
<name>A0ABW8K881_9GAMM</name>
<dbReference type="Gene3D" id="2.130.10.10">
    <property type="entry name" value="YVTN repeat-like/Quinoprotein amine dehydrogenase"/>
    <property type="match status" value="3"/>
</dbReference>
<evidence type="ECO:0000256" key="3">
    <source>
        <dbReference type="ARBA" id="ARBA00023012"/>
    </source>
</evidence>
<feature type="signal peptide" evidence="5">
    <location>
        <begin position="1"/>
        <end position="26"/>
    </location>
</feature>
<dbReference type="InterPro" id="IPR011712">
    <property type="entry name" value="Sig_transdc_His_kin_sub3_dim/P"/>
</dbReference>
<dbReference type="RefSeq" id="WP_379983282.1">
    <property type="nucleotide sequence ID" value="NZ_JADIKD010000012.1"/>
</dbReference>
<dbReference type="Pfam" id="PF07495">
    <property type="entry name" value="Y_Y_Y"/>
    <property type="match status" value="1"/>
</dbReference>
<dbReference type="EMBL" id="JADIKD010000012">
    <property type="protein sequence ID" value="MFK2919090.1"/>
    <property type="molecule type" value="Genomic_DNA"/>
</dbReference>
<evidence type="ECO:0000313" key="8">
    <source>
        <dbReference type="Proteomes" id="UP001620408"/>
    </source>
</evidence>
<keyword evidence="3" id="KW-0902">Two-component regulatory system</keyword>
<proteinExistence type="predicted"/>
<dbReference type="InterPro" id="IPR015943">
    <property type="entry name" value="WD40/YVTN_repeat-like_dom_sf"/>
</dbReference>
<dbReference type="CDD" id="cd16917">
    <property type="entry name" value="HATPase_UhpB-NarQ-NarX-like"/>
    <property type="match status" value="1"/>
</dbReference>
<sequence>MRRCKRNALLIWLSVGLLGFWSWAIAQTGAAADQFRQTSWTVERGAPADIWAFAQDGDGFLWLGTGTGLYRFDGVAFERFAPTPGEDFRSLDITALSMQPDGSLWIGSFYGGASVLKAGHLTHYGERDGFPSGMVVAFAQAGDGSLWVASRDGLARFDGKRWQVIGNDWNYPAKRADWMMTDREGTLWVTTGDQLLFLRKGSHHFESTSEQVSQDAILAQAPDGTLWLSDGLHGTRALPGLSAAHPSLAPGRVPDKTSFAYSKRMLFDRDGNLWGTDAARGGVYRLASPARLADGRSLRAEDLDGVFNRGNGLPSDVAVPLLEGREGNVWTGTNLGLSSFHHNRVQVPANTLVNPSANSALTTGDEGAIWLANGGSLLRVTARGREVVSEGLPDISAALYGADKTLWVVGHNQFGRVINGKLVELELPVASKHVNIQAMASDREGGLWASFAKNGLYHWQANRWTRIDQGEELNASTPTALAYDDAGHVWAGYPGNRLMLIDGQARQMFGPAQGLQVGNIATIQARGSELLVGGDAGLARLRDGRFQSLAVTEPQVLTAVSGIAQTDKGDVWINGSRGVVHIDADAFRRGFENTGYRAPYELFDFHDGLPGIALQASPVPTATLDGSGRIWFNTNQGVAWIDPARLRRNLIAPSVFIEGLTVGDKRYTDLHNLQLPQRTSNLRLDYTATSLAIPDRVLFRYKLDGVDEQWREGGNRREVFYANLGPGKYRFHVTAANDDGVWNDQGASIDFSIAPQFFQTSWFRLLCAAAGLLLVAMLYLWWLRLMSERIHLRLEERTRERERIARELHDTLLQGVQGLLLRLQALVAGLPADDQRRSALDMAVDQARDMLVEGRDKIVALRGADQARGQLVQSIRAIGEELASTYGTPFRVIASGAEKPLCPPACDEVVEIVREAMRNAFIHAGAQLIEIDISYQPQNLRIAVRDDGRGVQASTIRQGRREGHWGLVGMHERAEKLGATLTLRRRESGGTEVVLAIPGHVVFGPQLFGRRPVG</sequence>
<evidence type="ECO:0000256" key="2">
    <source>
        <dbReference type="ARBA" id="ARBA00022777"/>
    </source>
</evidence>
<keyword evidence="4" id="KW-0472">Membrane</keyword>
<dbReference type="SUPFAM" id="SSF63829">
    <property type="entry name" value="Calcium-dependent phosphotriesterase"/>
    <property type="match status" value="2"/>
</dbReference>
<dbReference type="GO" id="GO:0016301">
    <property type="term" value="F:kinase activity"/>
    <property type="evidence" value="ECO:0007669"/>
    <property type="project" value="UniProtKB-KW"/>
</dbReference>
<dbReference type="InterPro" id="IPR003594">
    <property type="entry name" value="HATPase_dom"/>
</dbReference>
<dbReference type="SUPFAM" id="SSF55874">
    <property type="entry name" value="ATPase domain of HSP90 chaperone/DNA topoisomerase II/histidine kinase"/>
    <property type="match status" value="1"/>
</dbReference>
<evidence type="ECO:0000256" key="1">
    <source>
        <dbReference type="ARBA" id="ARBA00022679"/>
    </source>
</evidence>
<evidence type="ECO:0000313" key="7">
    <source>
        <dbReference type="EMBL" id="MFK2919090.1"/>
    </source>
</evidence>
<keyword evidence="2 7" id="KW-0418">Kinase</keyword>
<dbReference type="Pfam" id="PF02518">
    <property type="entry name" value="HATPase_c"/>
    <property type="match status" value="1"/>
</dbReference>
<keyword evidence="5" id="KW-0732">Signal</keyword>
<dbReference type="Pfam" id="PF07494">
    <property type="entry name" value="Reg_prop"/>
    <property type="match status" value="1"/>
</dbReference>
<feature type="chain" id="PRO_5047385404" evidence="5">
    <location>
        <begin position="27"/>
        <end position="1014"/>
    </location>
</feature>
<evidence type="ECO:0000259" key="6">
    <source>
        <dbReference type="SMART" id="SM00387"/>
    </source>
</evidence>
<accession>A0ABW8K881</accession>
<gene>
    <name evidence="7" type="ORF">ISS97_17600</name>
</gene>
<dbReference type="InterPro" id="IPR011123">
    <property type="entry name" value="Y_Y_Y"/>
</dbReference>
<dbReference type="Pfam" id="PF07730">
    <property type="entry name" value="HisKA_3"/>
    <property type="match status" value="1"/>
</dbReference>
<dbReference type="Gene3D" id="3.30.565.10">
    <property type="entry name" value="Histidine kinase-like ATPase, C-terminal domain"/>
    <property type="match status" value="1"/>
</dbReference>
<keyword evidence="4" id="KW-0812">Transmembrane</keyword>
<protein>
    <submittedName>
        <fullName evidence="7">Histidine kinase</fullName>
    </submittedName>
</protein>
<dbReference type="PANTHER" id="PTHR24421:SF62">
    <property type="entry name" value="SENSORY TRANSDUCTION HISTIDINE KINASE"/>
    <property type="match status" value="1"/>
</dbReference>
<reference evidence="7 8" key="1">
    <citation type="submission" date="2020-10" db="EMBL/GenBank/DDBJ databases">
        <title>Phylogeny of dyella-like bacteria.</title>
        <authorList>
            <person name="Fu J."/>
        </authorList>
    </citation>
    <scope>NUCLEOTIDE SEQUENCE [LARGE SCALE GENOMIC DNA]</scope>
    <source>
        <strain evidence="7 8">BB4</strain>
    </source>
</reference>
<dbReference type="InterPro" id="IPR013783">
    <property type="entry name" value="Ig-like_fold"/>
</dbReference>
<evidence type="ECO:0000256" key="4">
    <source>
        <dbReference type="SAM" id="Phobius"/>
    </source>
</evidence>
<dbReference type="PANTHER" id="PTHR24421">
    <property type="entry name" value="NITRATE/NITRITE SENSOR PROTEIN NARX-RELATED"/>
    <property type="match status" value="1"/>
</dbReference>
<dbReference type="Gene3D" id="1.20.5.1930">
    <property type="match status" value="1"/>
</dbReference>
<feature type="transmembrane region" description="Helical" evidence="4">
    <location>
        <begin position="762"/>
        <end position="783"/>
    </location>
</feature>
<organism evidence="7 8">
    <name type="scientific">Dyella koreensis</name>
    <dbReference type="NCBI Taxonomy" id="311235"/>
    <lineage>
        <taxon>Bacteria</taxon>
        <taxon>Pseudomonadati</taxon>
        <taxon>Pseudomonadota</taxon>
        <taxon>Gammaproteobacteria</taxon>
        <taxon>Lysobacterales</taxon>
        <taxon>Rhodanobacteraceae</taxon>
        <taxon>Dyella</taxon>
    </lineage>
</organism>
<keyword evidence="1" id="KW-0808">Transferase</keyword>